<keyword evidence="4" id="KW-1185">Reference proteome</keyword>
<keyword evidence="1" id="KW-1003">Cell membrane</keyword>
<evidence type="ECO:0000313" key="4">
    <source>
        <dbReference type="Proteomes" id="UP001236652"/>
    </source>
</evidence>
<evidence type="ECO:0000256" key="2">
    <source>
        <dbReference type="SAM" id="Phobius"/>
    </source>
</evidence>
<evidence type="ECO:0000256" key="1">
    <source>
        <dbReference type="PIRNR" id="PIRNR018571"/>
    </source>
</evidence>
<keyword evidence="1" id="KW-0749">Sporulation</keyword>
<comment type="similarity">
    <text evidence="1">Belongs to the peptidase U4 family.</text>
</comment>
<dbReference type="Pfam" id="PF03419">
    <property type="entry name" value="Peptidase_U4"/>
    <property type="match status" value="1"/>
</dbReference>
<reference evidence="3 4" key="1">
    <citation type="submission" date="2023-05" db="EMBL/GenBank/DDBJ databases">
        <title>Comparative genomics reveals the evidence of polycyclic aromatic hydrocarbons degradation in moderately halophilic genus Pontibacillus.</title>
        <authorList>
            <person name="Yang H."/>
            <person name="Qian Z."/>
        </authorList>
    </citation>
    <scope>NUCLEOTIDE SEQUENCE [LARGE SCALE GENOMIC DNA]</scope>
    <source>
        <strain evidence="4">HN14</strain>
    </source>
</reference>
<feature type="transmembrane region" description="Helical" evidence="2">
    <location>
        <begin position="6"/>
        <end position="23"/>
    </location>
</feature>
<gene>
    <name evidence="3" type="primary">spoIIGA</name>
    <name evidence="3" type="ORF">QNI29_09545</name>
</gene>
<dbReference type="PIRSF" id="PIRSF018571">
    <property type="entry name" value="SpoIIGA"/>
    <property type="match status" value="1"/>
</dbReference>
<feature type="transmembrane region" description="Helical" evidence="2">
    <location>
        <begin position="66"/>
        <end position="82"/>
    </location>
</feature>
<keyword evidence="1" id="KW-0064">Aspartyl protease</keyword>
<accession>A0ABY8V356</accession>
<keyword evidence="2" id="KW-0812">Transmembrane</keyword>
<sequence>MLTIYLDAVWLLNFFLDWMILLLTHSLSKSRSPRYRLALGAIVASLLVPLNLFYPSSLWATPAGKGLFSLLIIFTSFGYRNIRLFARRLFLFYFVTFSIGGGLFGLYYLLNEQIFVSSGVIVTYQTGFGDGISWLFVLIGFPFVWVFSKRRLDQLVVQQIKYDEILPVSISINNKVQQLLSFVDSGNQLVDPITKQPVIICDESIMKGWFSEEEWLNIQKVQETLDFERIPEGWSDRFRIVPYQGVGGASQFMLVLKPDWISLILEGNPTTVNRVLIGIQFGQLSPDESYQCLLHPHLLKSIAVDSA</sequence>
<comment type="subcellular location">
    <subcellularLocation>
        <location evidence="1">Cell membrane</location>
    </subcellularLocation>
</comment>
<proteinExistence type="inferred from homology"/>
<comment type="subunit">
    <text evidence="1">Self-associates. Interacts with SigE. Interacts with SpoIIR.</text>
</comment>
<comment type="function">
    <text evidence="1">Probable aspartic protease that is responsible for the proteolytic cleavage of the RNA polymerase sigma E factor (SigE/spoIIGB) to yield the active peptide in the mother cell during sporulation. Responds to a signal from the forespore that is triggered by the extracellular signal protein SpoIIR.</text>
</comment>
<keyword evidence="2" id="KW-1133">Transmembrane helix</keyword>
<keyword evidence="1" id="KW-0378">Hydrolase</keyword>
<dbReference type="Proteomes" id="UP001236652">
    <property type="component" value="Chromosome"/>
</dbReference>
<feature type="transmembrane region" description="Helical" evidence="2">
    <location>
        <begin position="89"/>
        <end position="111"/>
    </location>
</feature>
<keyword evidence="1" id="KW-0645">Protease</keyword>
<dbReference type="RefSeq" id="WP_231416270.1">
    <property type="nucleotide sequence ID" value="NZ_CP126446.1"/>
</dbReference>
<dbReference type="NCBIfam" id="TIGR02854">
    <property type="entry name" value="spore_II_GA"/>
    <property type="match status" value="1"/>
</dbReference>
<evidence type="ECO:0000313" key="3">
    <source>
        <dbReference type="EMBL" id="WIF99883.1"/>
    </source>
</evidence>
<organism evidence="3 4">
    <name type="scientific">Pontibacillus chungwhensis</name>
    <dbReference type="NCBI Taxonomy" id="265426"/>
    <lineage>
        <taxon>Bacteria</taxon>
        <taxon>Bacillati</taxon>
        <taxon>Bacillota</taxon>
        <taxon>Bacilli</taxon>
        <taxon>Bacillales</taxon>
        <taxon>Bacillaceae</taxon>
        <taxon>Pontibacillus</taxon>
    </lineage>
</organism>
<dbReference type="EC" id="3.4.23.-" evidence="1"/>
<name>A0ABY8V356_9BACI</name>
<feature type="transmembrane region" description="Helical" evidence="2">
    <location>
        <begin position="131"/>
        <end position="148"/>
    </location>
</feature>
<dbReference type="EMBL" id="CP126446">
    <property type="protein sequence ID" value="WIF99883.1"/>
    <property type="molecule type" value="Genomic_DNA"/>
</dbReference>
<protein>
    <recommendedName>
        <fullName evidence="1">Sporulation sigma-E factor-processing peptidase</fullName>
        <ecNumber evidence="1">3.4.23.-</ecNumber>
    </recommendedName>
    <alternativeName>
        <fullName evidence="1">Membrane-associated aspartic protease</fullName>
    </alternativeName>
    <alternativeName>
        <fullName evidence="1">Stage II sporulation protein GA</fullName>
    </alternativeName>
</protein>
<dbReference type="InterPro" id="IPR005081">
    <property type="entry name" value="SpoIIGA"/>
</dbReference>
<feature type="transmembrane region" description="Helical" evidence="2">
    <location>
        <begin position="35"/>
        <end position="54"/>
    </location>
</feature>
<keyword evidence="1 2" id="KW-0472">Membrane</keyword>